<organism evidence="1 2">
    <name type="scientific">Phlebia brevispora</name>
    <dbReference type="NCBI Taxonomy" id="194682"/>
    <lineage>
        <taxon>Eukaryota</taxon>
        <taxon>Fungi</taxon>
        <taxon>Dikarya</taxon>
        <taxon>Basidiomycota</taxon>
        <taxon>Agaricomycotina</taxon>
        <taxon>Agaricomycetes</taxon>
        <taxon>Polyporales</taxon>
        <taxon>Meruliaceae</taxon>
        <taxon>Phlebia</taxon>
    </lineage>
</organism>
<keyword evidence="2" id="KW-1185">Reference proteome</keyword>
<evidence type="ECO:0000313" key="1">
    <source>
        <dbReference type="EMBL" id="KAJ3538111.1"/>
    </source>
</evidence>
<name>A0ACC1SEV1_9APHY</name>
<sequence>MISVRLLLLSLIYGSVVFAAPSFMVRRGAEVKKMSSASTKSGGVAGALYCQFSMLMEVVVFLTPEDRLFLVMTNEPDGNFVVAAELNTDGSIRFDRAVGTRGLGSHGVTSPNGPDGTFSQGTVKASAEGKVLAAPGSNTLSLFSINPTNPLEIEQIGQPVSSEGEFPMSLAFNAKGTQACVLNGGQVNGVNCYQVDQTKGLVPIPNTLRSLGLNQTTPPNGPAGTTSHIIFNEDGSKLIASIKGVPPTPGFLAAWDVASDGTLSEDFVKVAPAVGGLLPFSMTIVKGQNALLVTDPGVGFDLFDLSTVSASSQNTTSSKDSAVPISGQSATCWSSFSSKTGNFYLTDIGTSTVTEVNVDKNLKGTIVQQYPQTSGSATIDNDIATLNGNDFMYVLEANATSVAVLALQAPGKAKNIGSFDLAGPAKSADLTIISHLLDKSETRSNMPVPPAVLEWVRRNYPKPAVDLEWIEACYDWIESKFNFDPATALDEIVSRLELQLLESDLSASMIPGTGLPANVSKLDNMTLRGPPVLVEIISITDIGSSAFNLQNIRQARIEQADLAGLAEEEDEEDGPRIPKYPRSMLKFELFDGKTIMQAIEYRRLPELELGVTPLGFKMLLKNVFIRRGIAFLEPGNVVLKGHETVERQAEADQTFVQGLRMRLGKPPDDPAPRAGNQPAQNAPAPLLPLGLLQRTVQPPPAPAWTVCSPRQERAETTRPGPSHVSTNEGKEKQQRGRISGGPEAASAKPASTVHSALSSSKYFAGSGVPGVTSKGKQKEADLSRALRLSPHRASPILYPDSDEDKGVLMDVDADAGLSKQDGGNSDVEYWGGWDDGAVVETLKKTEEKFGRAGTSSSSTIGTTGSRGLLTTTKAISTSQQGASSFGQPSEPICISDGDEKENAPAASPRVRKRAKLIVLDEDVIEISD</sequence>
<proteinExistence type="predicted"/>
<reference evidence="1" key="1">
    <citation type="submission" date="2022-07" db="EMBL/GenBank/DDBJ databases">
        <title>Genome Sequence of Phlebia brevispora.</title>
        <authorList>
            <person name="Buettner E."/>
        </authorList>
    </citation>
    <scope>NUCLEOTIDE SEQUENCE</scope>
    <source>
        <strain evidence="1">MPL23</strain>
    </source>
</reference>
<dbReference type="EMBL" id="JANHOG010001375">
    <property type="protein sequence ID" value="KAJ3538111.1"/>
    <property type="molecule type" value="Genomic_DNA"/>
</dbReference>
<comment type="caution">
    <text evidence="1">The sequence shown here is derived from an EMBL/GenBank/DDBJ whole genome shotgun (WGS) entry which is preliminary data.</text>
</comment>
<evidence type="ECO:0000313" key="2">
    <source>
        <dbReference type="Proteomes" id="UP001148662"/>
    </source>
</evidence>
<accession>A0ACC1SEV1</accession>
<protein>
    <submittedName>
        <fullName evidence="1">Uncharacterized protein</fullName>
    </submittedName>
</protein>
<gene>
    <name evidence="1" type="ORF">NM688_g6566</name>
</gene>
<dbReference type="Proteomes" id="UP001148662">
    <property type="component" value="Unassembled WGS sequence"/>
</dbReference>